<name>A0A3R8S3W9_9BURK</name>
<dbReference type="SMART" id="SM00422">
    <property type="entry name" value="HTH_MERR"/>
    <property type="match status" value="1"/>
</dbReference>
<dbReference type="EMBL" id="RSED01000003">
    <property type="protein sequence ID" value="RRS05496.1"/>
    <property type="molecule type" value="Genomic_DNA"/>
</dbReference>
<dbReference type="GO" id="GO:0003677">
    <property type="term" value="F:DNA binding"/>
    <property type="evidence" value="ECO:0007669"/>
    <property type="project" value="UniProtKB-KW"/>
</dbReference>
<dbReference type="Gene3D" id="1.10.1660.10">
    <property type="match status" value="1"/>
</dbReference>
<keyword evidence="1" id="KW-0238">DNA-binding</keyword>
<dbReference type="PROSITE" id="PS50937">
    <property type="entry name" value="HTH_MERR_2"/>
    <property type="match status" value="1"/>
</dbReference>
<dbReference type="PANTHER" id="PTHR30204">
    <property type="entry name" value="REDOX-CYCLING DRUG-SENSING TRANSCRIPTIONAL ACTIVATOR SOXR"/>
    <property type="match status" value="1"/>
</dbReference>
<feature type="coiled-coil region" evidence="2">
    <location>
        <begin position="91"/>
        <end position="118"/>
    </location>
</feature>
<dbReference type="AlphaFoldDB" id="A0A3R8S3W9"/>
<proteinExistence type="predicted"/>
<dbReference type="InterPro" id="IPR047057">
    <property type="entry name" value="MerR_fam"/>
</dbReference>
<dbReference type="RefSeq" id="WP_125242064.1">
    <property type="nucleotide sequence ID" value="NZ_RSED01000003.1"/>
</dbReference>
<dbReference type="PRINTS" id="PR00040">
    <property type="entry name" value="HTHMERR"/>
</dbReference>
<reference evidence="4 5" key="1">
    <citation type="submission" date="2018-12" db="EMBL/GenBank/DDBJ databases">
        <title>The whole draft genome of Aquabacterium sp. SJQ9.</title>
        <authorList>
            <person name="Sun L."/>
            <person name="Gao X."/>
            <person name="Chen W."/>
            <person name="Huang K."/>
        </authorList>
    </citation>
    <scope>NUCLEOTIDE SEQUENCE [LARGE SCALE GENOMIC DNA]</scope>
    <source>
        <strain evidence="4 5">SJQ9</strain>
    </source>
</reference>
<dbReference type="OrthoDB" id="9808480at2"/>
<dbReference type="CDD" id="cd04784">
    <property type="entry name" value="HTH_CadR-PbrR"/>
    <property type="match status" value="1"/>
</dbReference>
<evidence type="ECO:0000256" key="2">
    <source>
        <dbReference type="SAM" id="Coils"/>
    </source>
</evidence>
<dbReference type="NCBIfam" id="TIGR02047">
    <property type="entry name" value="CadR-PbrR"/>
    <property type="match status" value="1"/>
</dbReference>
<comment type="caution">
    <text evidence="4">The sequence shown here is derived from an EMBL/GenBank/DDBJ whole genome shotgun (WGS) entry which is preliminary data.</text>
</comment>
<dbReference type="InterPro" id="IPR009061">
    <property type="entry name" value="DNA-bd_dom_put_sf"/>
</dbReference>
<dbReference type="GO" id="GO:0045893">
    <property type="term" value="P:positive regulation of DNA-templated transcription"/>
    <property type="evidence" value="ECO:0007669"/>
    <property type="project" value="InterPro"/>
</dbReference>
<organism evidence="4 5">
    <name type="scientific">Aquabacterium soli</name>
    <dbReference type="NCBI Taxonomy" id="2493092"/>
    <lineage>
        <taxon>Bacteria</taxon>
        <taxon>Pseudomonadati</taxon>
        <taxon>Pseudomonadota</taxon>
        <taxon>Betaproteobacteria</taxon>
        <taxon>Burkholderiales</taxon>
        <taxon>Aquabacterium</taxon>
    </lineage>
</organism>
<dbReference type="SUPFAM" id="SSF46955">
    <property type="entry name" value="Putative DNA-binding domain"/>
    <property type="match status" value="1"/>
</dbReference>
<evidence type="ECO:0000313" key="4">
    <source>
        <dbReference type="EMBL" id="RRS05496.1"/>
    </source>
</evidence>
<dbReference type="GO" id="GO:0003700">
    <property type="term" value="F:DNA-binding transcription factor activity"/>
    <property type="evidence" value="ECO:0007669"/>
    <property type="project" value="InterPro"/>
</dbReference>
<keyword evidence="2" id="KW-0175">Coiled coil</keyword>
<keyword evidence="5" id="KW-1185">Reference proteome</keyword>
<evidence type="ECO:0000313" key="5">
    <source>
        <dbReference type="Proteomes" id="UP000269265"/>
    </source>
</evidence>
<evidence type="ECO:0000256" key="1">
    <source>
        <dbReference type="ARBA" id="ARBA00023125"/>
    </source>
</evidence>
<dbReference type="Proteomes" id="UP000269265">
    <property type="component" value="Unassembled WGS sequence"/>
</dbReference>
<accession>A0A3R8S3W9</accession>
<dbReference type="GO" id="GO:0046872">
    <property type="term" value="F:metal ion binding"/>
    <property type="evidence" value="ECO:0007669"/>
    <property type="project" value="InterPro"/>
</dbReference>
<dbReference type="PANTHER" id="PTHR30204:SF92">
    <property type="entry name" value="HTH-TYPE TRANSCRIPTIONAL REGULATOR ZNTR"/>
    <property type="match status" value="1"/>
</dbReference>
<feature type="domain" description="HTH merR-type" evidence="3">
    <location>
        <begin position="1"/>
        <end position="69"/>
    </location>
</feature>
<dbReference type="InterPro" id="IPR011791">
    <property type="entry name" value="CadR-PbrR"/>
</dbReference>
<dbReference type="Pfam" id="PF13411">
    <property type="entry name" value="MerR_1"/>
    <property type="match status" value="1"/>
</dbReference>
<gene>
    <name evidence="4" type="primary">cadR</name>
    <name evidence="4" type="ORF">EIP75_04620</name>
</gene>
<evidence type="ECO:0000259" key="3">
    <source>
        <dbReference type="PROSITE" id="PS50937"/>
    </source>
</evidence>
<protein>
    <submittedName>
        <fullName evidence="4">Cd(II)/Pb(II)-responsive transcriptional regulator</fullName>
    </submittedName>
</protein>
<sequence length="155" mass="17155">MKIGELSAATGTPVETIRFYEREGLLPVPRRSSGNYRIYGDDHVARLAFIRHCRSLDMALDEVRVLLRFKDAPQSDCGEVNRVLDEHIGHVAHRIRELKALEKQLKGLRAQCHASQEAGACGILEGLSQAATQTLEAVPPRPAAGHHIGRTHGRH</sequence>
<dbReference type="InterPro" id="IPR000551">
    <property type="entry name" value="MerR-type_HTH_dom"/>
</dbReference>